<dbReference type="AlphaFoldDB" id="A0AA89I2G7"/>
<dbReference type="GO" id="GO:0051301">
    <property type="term" value="P:cell division"/>
    <property type="evidence" value="ECO:0007669"/>
    <property type="project" value="InterPro"/>
</dbReference>
<accession>A0AA89I2G7</accession>
<dbReference type="PANTHER" id="PTHR40027:SF1">
    <property type="entry name" value="CELL DIVISION PROTEIN DIVIC"/>
    <property type="match status" value="1"/>
</dbReference>
<proteinExistence type="predicted"/>
<feature type="coiled-coil region" evidence="1">
    <location>
        <begin position="73"/>
        <end position="107"/>
    </location>
</feature>
<dbReference type="PANTHER" id="PTHR40027">
    <property type="entry name" value="CELL DIVISION PROTEIN DIVIC"/>
    <property type="match status" value="1"/>
</dbReference>
<evidence type="ECO:0000313" key="3">
    <source>
        <dbReference type="EMBL" id="KRM24461.1"/>
    </source>
</evidence>
<keyword evidence="2" id="KW-1133">Transmembrane helix</keyword>
<sequence>MKLIASWGVFQVSRKITKIENAFTQQQAAQRVMQNQADHVNHVHQRRLWILGIVAILVVLICGVQILQAHRSLAEIKETAATKEKTLKKAKTTESDLKIQVKQLQDSNYLAKYIRYKYYYSKDGETIFSLPQDKAPNLNQQQK</sequence>
<evidence type="ECO:0000256" key="1">
    <source>
        <dbReference type="SAM" id="Coils"/>
    </source>
</evidence>
<dbReference type="InterPro" id="IPR039076">
    <property type="entry name" value="DivIC"/>
</dbReference>
<dbReference type="Pfam" id="PF04977">
    <property type="entry name" value="DivIC"/>
    <property type="match status" value="1"/>
</dbReference>
<organism evidence="3 4">
    <name type="scientific">Latilactobacillus graminis DSM 20719</name>
    <dbReference type="NCBI Taxonomy" id="1423752"/>
    <lineage>
        <taxon>Bacteria</taxon>
        <taxon>Bacillati</taxon>
        <taxon>Bacillota</taxon>
        <taxon>Bacilli</taxon>
        <taxon>Lactobacillales</taxon>
        <taxon>Lactobacillaceae</taxon>
        <taxon>Latilactobacillus</taxon>
    </lineage>
</organism>
<dbReference type="Proteomes" id="UP000050823">
    <property type="component" value="Unassembled WGS sequence"/>
</dbReference>
<feature type="transmembrane region" description="Helical" evidence="2">
    <location>
        <begin position="48"/>
        <end position="67"/>
    </location>
</feature>
<evidence type="ECO:0000313" key="4">
    <source>
        <dbReference type="Proteomes" id="UP000050823"/>
    </source>
</evidence>
<comment type="caution">
    <text evidence="3">The sequence shown here is derived from an EMBL/GenBank/DDBJ whole genome shotgun (WGS) entry which is preliminary data.</text>
</comment>
<protein>
    <submittedName>
        <fullName evidence="3">Septum formation initiator family protein</fullName>
    </submittedName>
</protein>
<name>A0AA89I2G7_9LACO</name>
<keyword evidence="2" id="KW-0472">Membrane</keyword>
<gene>
    <name evidence="3" type="ORF">FC90_GL000165</name>
</gene>
<keyword evidence="2" id="KW-0812">Transmembrane</keyword>
<dbReference type="EMBL" id="AYZB01000001">
    <property type="protein sequence ID" value="KRM24461.1"/>
    <property type="molecule type" value="Genomic_DNA"/>
</dbReference>
<reference evidence="3 4" key="1">
    <citation type="journal article" date="2015" name="Genome Announc.">
        <title>Expanding the biotechnology potential of lactobacilli through comparative genomics of 213 strains and associated genera.</title>
        <authorList>
            <person name="Sun Z."/>
            <person name="Harris H.M."/>
            <person name="McCann A."/>
            <person name="Guo C."/>
            <person name="Argimon S."/>
            <person name="Zhang W."/>
            <person name="Yang X."/>
            <person name="Jeffery I.B."/>
            <person name="Cooney J.C."/>
            <person name="Kagawa T.F."/>
            <person name="Liu W."/>
            <person name="Song Y."/>
            <person name="Salvetti E."/>
            <person name="Wrobel A."/>
            <person name="Rasinkangas P."/>
            <person name="Parkhill J."/>
            <person name="Rea M.C."/>
            <person name="O'Sullivan O."/>
            <person name="Ritari J."/>
            <person name="Douillard F.P."/>
            <person name="Paul Ross R."/>
            <person name="Yang R."/>
            <person name="Briner A.E."/>
            <person name="Felis G.E."/>
            <person name="de Vos W.M."/>
            <person name="Barrangou R."/>
            <person name="Klaenhammer T.R."/>
            <person name="Caufield P.W."/>
            <person name="Cui Y."/>
            <person name="Zhang H."/>
            <person name="O'Toole P.W."/>
        </authorList>
    </citation>
    <scope>NUCLEOTIDE SEQUENCE [LARGE SCALE GENOMIC DNA]</scope>
    <source>
        <strain evidence="3 4">DSM 20719</strain>
    </source>
</reference>
<keyword evidence="1" id="KW-0175">Coiled coil</keyword>
<evidence type="ECO:0000256" key="2">
    <source>
        <dbReference type="SAM" id="Phobius"/>
    </source>
</evidence>
<dbReference type="InterPro" id="IPR007060">
    <property type="entry name" value="FtsL/DivIC"/>
</dbReference>